<protein>
    <submittedName>
        <fullName evidence="1">DUF3783 domain-containing protein</fullName>
    </submittedName>
</protein>
<accession>A0A943DJS6</accession>
<sequence>MKARIIREPRCALLWRIDETYPNYAAITRAAKRYDVKLRAVADGDLGGIVGDLCAGKPAPAFAPLIAVPDRPAIIISGLRHDNGELGAFLDLVQAGGASIPVRSMVTPTSKQWTLANLLLELNTEHETVQGDKA</sequence>
<evidence type="ECO:0000313" key="1">
    <source>
        <dbReference type="EMBL" id="MBS5333733.1"/>
    </source>
</evidence>
<reference evidence="1" key="1">
    <citation type="submission" date="2021-02" db="EMBL/GenBank/DDBJ databases">
        <title>Infant gut strain persistence is associated with maternal origin, phylogeny, and functional potential including surface adhesion and iron acquisition.</title>
        <authorList>
            <person name="Lou Y.C."/>
        </authorList>
    </citation>
    <scope>NUCLEOTIDE SEQUENCE</scope>
    <source>
        <strain evidence="1">L3_101_000M1_dasL3_101_000M1_concoct_87</strain>
    </source>
</reference>
<organism evidence="1 2">
    <name type="scientific">Subdoligranulum variabile</name>
    <dbReference type="NCBI Taxonomy" id="214851"/>
    <lineage>
        <taxon>Bacteria</taxon>
        <taxon>Bacillati</taxon>
        <taxon>Bacillota</taxon>
        <taxon>Clostridia</taxon>
        <taxon>Eubacteriales</taxon>
        <taxon>Oscillospiraceae</taxon>
        <taxon>Subdoligranulum</taxon>
    </lineage>
</organism>
<dbReference type="Pfam" id="PF12646">
    <property type="entry name" value="DUF3783"/>
    <property type="match status" value="1"/>
</dbReference>
<dbReference type="EMBL" id="JAGZGG010000056">
    <property type="protein sequence ID" value="MBS5333733.1"/>
    <property type="molecule type" value="Genomic_DNA"/>
</dbReference>
<name>A0A943DJS6_9FIRM</name>
<proteinExistence type="predicted"/>
<dbReference type="AlphaFoldDB" id="A0A943DJS6"/>
<gene>
    <name evidence="1" type="ORF">KHY36_14570</name>
</gene>
<dbReference type="Proteomes" id="UP000759273">
    <property type="component" value="Unassembled WGS sequence"/>
</dbReference>
<comment type="caution">
    <text evidence="1">The sequence shown here is derived from an EMBL/GenBank/DDBJ whole genome shotgun (WGS) entry which is preliminary data.</text>
</comment>
<dbReference type="InterPro" id="IPR016621">
    <property type="entry name" value="UCP014543"/>
</dbReference>
<evidence type="ECO:0000313" key="2">
    <source>
        <dbReference type="Proteomes" id="UP000759273"/>
    </source>
</evidence>